<dbReference type="Gene3D" id="3.90.550.10">
    <property type="entry name" value="Spore Coat Polysaccharide Biosynthesis Protein SpsA, Chain A"/>
    <property type="match status" value="1"/>
</dbReference>
<dbReference type="GO" id="GO:0016758">
    <property type="term" value="F:hexosyltransferase activity"/>
    <property type="evidence" value="ECO:0007669"/>
    <property type="project" value="UniProtKB-ARBA"/>
</dbReference>
<dbReference type="RefSeq" id="WP_050505336.1">
    <property type="nucleotide sequence ID" value="NZ_JNHM01000003.1"/>
</dbReference>
<dbReference type="PATRIC" id="fig|1339352.3.peg.160"/>
<accession>A0A069SWL4</accession>
<comment type="caution">
    <text evidence="2">The sequence shown here is derived from an EMBL/GenBank/DDBJ whole genome shotgun (WGS) entry which is preliminary data.</text>
</comment>
<dbReference type="CDD" id="cd00761">
    <property type="entry name" value="Glyco_tranf_GTA_type"/>
    <property type="match status" value="1"/>
</dbReference>
<gene>
    <name evidence="2" type="ORF">M099_0167</name>
</gene>
<dbReference type="InterPro" id="IPR001173">
    <property type="entry name" value="Glyco_trans_2-like"/>
</dbReference>
<dbReference type="EMBL" id="JNHM01000003">
    <property type="protein sequence ID" value="KDS56616.1"/>
    <property type="molecule type" value="Genomic_DNA"/>
</dbReference>
<dbReference type="PANTHER" id="PTHR22916">
    <property type="entry name" value="GLYCOSYLTRANSFERASE"/>
    <property type="match status" value="1"/>
</dbReference>
<dbReference type="InterPro" id="IPR029044">
    <property type="entry name" value="Nucleotide-diphossugar_trans"/>
</dbReference>
<evidence type="ECO:0000313" key="2">
    <source>
        <dbReference type="EMBL" id="KDS56616.1"/>
    </source>
</evidence>
<feature type="domain" description="Glycosyltransferase 2-like" evidence="1">
    <location>
        <begin position="3"/>
        <end position="162"/>
    </location>
</feature>
<dbReference type="SUPFAM" id="SSF53448">
    <property type="entry name" value="Nucleotide-diphospho-sugar transferases"/>
    <property type="match status" value="1"/>
</dbReference>
<evidence type="ECO:0000313" key="3">
    <source>
        <dbReference type="Proteomes" id="UP000027661"/>
    </source>
</evidence>
<sequence length="278" mass="32534">MISIIIPLYNKATSIKRTIHSVLSQSYTDFELIIINDGSTDNSAEIVNKQFYDKRIRYIYQDNAGVSSARNRGIKEAIGEWILFLDADDILYPNALKILISKSVFNTNIISGNFYSTDGNNKKTGVKLCKEGIIQNNYFSYYWKLFSIRAGCALINKNLLIKYQFDESLSRFEDLKFIVDILQEAKIYNTKHYVLEYRQENSCAKHPSLNTTKDYTFNMNFCKYPFWGKCLLGDLLFLASFDFPKETQKLQRQYGFYYIYRYISAFLIRTQHIISNLK</sequence>
<name>A0A069SWL4_PHOVU</name>
<protein>
    <submittedName>
        <fullName evidence="2">Glycosyl transferase 2 family protein</fullName>
    </submittedName>
</protein>
<dbReference type="PANTHER" id="PTHR22916:SF3">
    <property type="entry name" value="UDP-GLCNAC:BETAGAL BETA-1,3-N-ACETYLGLUCOSAMINYLTRANSFERASE-LIKE PROTEIN 1"/>
    <property type="match status" value="1"/>
</dbReference>
<organism evidence="2 3">
    <name type="scientific">Phocaeicola vulgatus str. 3975 RP4</name>
    <dbReference type="NCBI Taxonomy" id="1339352"/>
    <lineage>
        <taxon>Bacteria</taxon>
        <taxon>Pseudomonadati</taxon>
        <taxon>Bacteroidota</taxon>
        <taxon>Bacteroidia</taxon>
        <taxon>Bacteroidales</taxon>
        <taxon>Bacteroidaceae</taxon>
        <taxon>Phocaeicola</taxon>
    </lineage>
</organism>
<proteinExistence type="predicted"/>
<dbReference type="Pfam" id="PF00535">
    <property type="entry name" value="Glycos_transf_2"/>
    <property type="match status" value="1"/>
</dbReference>
<dbReference type="AlphaFoldDB" id="A0A069SWL4"/>
<evidence type="ECO:0000259" key="1">
    <source>
        <dbReference type="Pfam" id="PF00535"/>
    </source>
</evidence>
<dbReference type="Proteomes" id="UP000027661">
    <property type="component" value="Unassembled WGS sequence"/>
</dbReference>
<keyword evidence="2" id="KW-0808">Transferase</keyword>
<reference evidence="2 3" key="1">
    <citation type="submission" date="2014-04" db="EMBL/GenBank/DDBJ databases">
        <authorList>
            <person name="Sears C."/>
            <person name="Carroll K."/>
            <person name="Sack B.R."/>
            <person name="Qadri F."/>
            <person name="Myers L.L."/>
            <person name="Chung G.-T."/>
            <person name="Escheverria P."/>
            <person name="Fraser C.M."/>
            <person name="Sadzewicz L."/>
            <person name="Shefchek K.A."/>
            <person name="Tallon L."/>
            <person name="Das S.P."/>
            <person name="Daugherty S."/>
            <person name="Mongodin E.F."/>
        </authorList>
    </citation>
    <scope>NUCLEOTIDE SEQUENCE [LARGE SCALE GENOMIC DNA]</scope>
    <source>
        <strain evidence="2 3">3975 RP4</strain>
    </source>
</reference>